<name>A0A1Z4BSS8_9FLAO</name>
<dbReference type="Proteomes" id="UP000197007">
    <property type="component" value="Chromosome"/>
</dbReference>
<protein>
    <recommendedName>
        <fullName evidence="3">Lipoprotein</fullName>
    </recommendedName>
</protein>
<dbReference type="PROSITE" id="PS51257">
    <property type="entry name" value="PROKAR_LIPOPROTEIN"/>
    <property type="match status" value="1"/>
</dbReference>
<evidence type="ECO:0008006" key="3">
    <source>
        <dbReference type="Google" id="ProtNLM"/>
    </source>
</evidence>
<keyword evidence="2" id="KW-1185">Reference proteome</keyword>
<accession>A0A1Z4BSS8</accession>
<organism evidence="1 2">
    <name type="scientific">Capnocytophaga endodontalis</name>
    <dbReference type="NCBI Taxonomy" id="2708117"/>
    <lineage>
        <taxon>Bacteria</taxon>
        <taxon>Pseudomonadati</taxon>
        <taxon>Bacteroidota</taxon>
        <taxon>Flavobacteriia</taxon>
        <taxon>Flavobacteriales</taxon>
        <taxon>Flavobacteriaceae</taxon>
        <taxon>Capnocytophaga</taxon>
    </lineage>
</organism>
<dbReference type="RefSeq" id="WP_088595119.1">
    <property type="nucleotide sequence ID" value="NZ_CP022022.1"/>
</dbReference>
<reference evidence="2" key="1">
    <citation type="submission" date="2017-06" db="EMBL/GenBank/DDBJ databases">
        <title>Complete genome sequence of Capnocytophaga sp. KCOM 1579 (=ChDC OS43) isolated from a human refractory periapical abscess lesion.</title>
        <authorList>
            <person name="Kook J.-K."/>
            <person name="Park S.-N."/>
            <person name="Lim Y.K."/>
            <person name="Roh H."/>
        </authorList>
    </citation>
    <scope>NUCLEOTIDE SEQUENCE [LARGE SCALE GENOMIC DNA]</scope>
    <source>
        <strain evidence="2">ChDC OS43</strain>
    </source>
</reference>
<proteinExistence type="predicted"/>
<sequence>MKNFLLFLIFGMGLMSCSDNLTTSKTDKLIKEALAETTPFYGSARISESKGEFISKDDLPIYEKLVQEGYITMKNTELPYGTISKSSYDIAFTDKAKPYMIGNRVRAYTLVFDKTDEIQIVMQNKARVKAIFKKEDRTPFYDLSFLGKDDTYMRTFTFDKTENKGWVTHSVLPMLRLSMGIFQKEQ</sequence>
<gene>
    <name evidence="1" type="ORF">CBG49_14980</name>
</gene>
<evidence type="ECO:0000313" key="1">
    <source>
        <dbReference type="EMBL" id="ASF44290.1"/>
    </source>
</evidence>
<dbReference type="AlphaFoldDB" id="A0A1Z4BSS8"/>
<dbReference type="EMBL" id="CP022022">
    <property type="protein sequence ID" value="ASF44290.1"/>
    <property type="molecule type" value="Genomic_DNA"/>
</dbReference>
<evidence type="ECO:0000313" key="2">
    <source>
        <dbReference type="Proteomes" id="UP000197007"/>
    </source>
</evidence>
<dbReference type="KEGG" id="capn:CBG49_14980"/>